<sequence length="94" mass="10782">MLQANGIVRLDPIAPTSQDVLPPQPSSSTRKRKVSTVKQEEEIEDEIEERERQLVLELEKLRAQKRARRDGAMGQQVKQEHACFFVRGEVIDLT</sequence>
<dbReference type="Proteomes" id="UP001148786">
    <property type="component" value="Unassembled WGS sequence"/>
</dbReference>
<comment type="caution">
    <text evidence="2">The sequence shown here is derived from an EMBL/GenBank/DDBJ whole genome shotgun (WGS) entry which is preliminary data.</text>
</comment>
<dbReference type="EMBL" id="JANKHO010000578">
    <property type="protein sequence ID" value="KAJ3508264.1"/>
    <property type="molecule type" value="Genomic_DNA"/>
</dbReference>
<feature type="region of interest" description="Disordered" evidence="1">
    <location>
        <begin position="1"/>
        <end position="36"/>
    </location>
</feature>
<protein>
    <submittedName>
        <fullName evidence="2">Uncharacterized protein</fullName>
    </submittedName>
</protein>
<evidence type="ECO:0000313" key="2">
    <source>
        <dbReference type="EMBL" id="KAJ3508264.1"/>
    </source>
</evidence>
<dbReference type="OrthoDB" id="3364132at2759"/>
<name>A0A9W8K1R3_9AGAR</name>
<evidence type="ECO:0000256" key="1">
    <source>
        <dbReference type="SAM" id="MobiDB-lite"/>
    </source>
</evidence>
<evidence type="ECO:0000313" key="3">
    <source>
        <dbReference type="Proteomes" id="UP001148786"/>
    </source>
</evidence>
<accession>A0A9W8K1R3</accession>
<keyword evidence="3" id="KW-1185">Reference proteome</keyword>
<proteinExistence type="predicted"/>
<organism evidence="2 3">
    <name type="scientific">Agrocybe chaxingu</name>
    <dbReference type="NCBI Taxonomy" id="84603"/>
    <lineage>
        <taxon>Eukaryota</taxon>
        <taxon>Fungi</taxon>
        <taxon>Dikarya</taxon>
        <taxon>Basidiomycota</taxon>
        <taxon>Agaricomycotina</taxon>
        <taxon>Agaricomycetes</taxon>
        <taxon>Agaricomycetidae</taxon>
        <taxon>Agaricales</taxon>
        <taxon>Agaricineae</taxon>
        <taxon>Strophariaceae</taxon>
        <taxon>Agrocybe</taxon>
    </lineage>
</organism>
<gene>
    <name evidence="2" type="ORF">NLJ89_g5855</name>
</gene>
<reference evidence="2" key="1">
    <citation type="submission" date="2022-07" db="EMBL/GenBank/DDBJ databases">
        <title>Genome Sequence of Agrocybe chaxingu.</title>
        <authorList>
            <person name="Buettner E."/>
        </authorList>
    </citation>
    <scope>NUCLEOTIDE SEQUENCE</scope>
    <source>
        <strain evidence="2">MP-N11</strain>
    </source>
</reference>
<dbReference type="AlphaFoldDB" id="A0A9W8K1R3"/>